<dbReference type="InterPro" id="IPR011993">
    <property type="entry name" value="PH-like_dom_sf"/>
</dbReference>
<feature type="compositionally biased region" description="Low complexity" evidence="1">
    <location>
        <begin position="62"/>
        <end position="72"/>
    </location>
</feature>
<dbReference type="EMBL" id="CAUYUJ010001069">
    <property type="protein sequence ID" value="CAK0794022.1"/>
    <property type="molecule type" value="Genomic_DNA"/>
</dbReference>
<organism evidence="2 3">
    <name type="scientific">Prorocentrum cordatum</name>
    <dbReference type="NCBI Taxonomy" id="2364126"/>
    <lineage>
        <taxon>Eukaryota</taxon>
        <taxon>Sar</taxon>
        <taxon>Alveolata</taxon>
        <taxon>Dinophyceae</taxon>
        <taxon>Prorocentrales</taxon>
        <taxon>Prorocentraceae</taxon>
        <taxon>Prorocentrum</taxon>
    </lineage>
</organism>
<feature type="compositionally biased region" description="Basic and acidic residues" evidence="1">
    <location>
        <begin position="1"/>
        <end position="13"/>
    </location>
</feature>
<proteinExistence type="predicted"/>
<protein>
    <recommendedName>
        <fullName evidence="4">GRAM domain-containing protein</fullName>
    </recommendedName>
</protein>
<keyword evidence="3" id="KW-1185">Reference proteome</keyword>
<dbReference type="Proteomes" id="UP001189429">
    <property type="component" value="Unassembled WGS sequence"/>
</dbReference>
<gene>
    <name evidence="2" type="ORF">PCOR1329_LOCUS4122</name>
</gene>
<feature type="region of interest" description="Disordered" evidence="1">
    <location>
        <begin position="157"/>
        <end position="177"/>
    </location>
</feature>
<dbReference type="Gene3D" id="2.30.29.30">
    <property type="entry name" value="Pleckstrin-homology domain (PH domain)/Phosphotyrosine-binding domain (PTB)"/>
    <property type="match status" value="1"/>
</dbReference>
<dbReference type="SUPFAM" id="SSF50729">
    <property type="entry name" value="PH domain-like"/>
    <property type="match status" value="1"/>
</dbReference>
<reference evidence="2" key="1">
    <citation type="submission" date="2023-10" db="EMBL/GenBank/DDBJ databases">
        <authorList>
            <person name="Chen Y."/>
            <person name="Shah S."/>
            <person name="Dougan E. K."/>
            <person name="Thang M."/>
            <person name="Chan C."/>
        </authorList>
    </citation>
    <scope>NUCLEOTIDE SEQUENCE [LARGE SCALE GENOMIC DNA]</scope>
</reference>
<comment type="caution">
    <text evidence="2">The sequence shown here is derived from an EMBL/GenBank/DDBJ whole genome shotgun (WGS) entry which is preliminary data.</text>
</comment>
<accession>A0ABN9PU47</accession>
<name>A0ABN9PU47_9DINO</name>
<evidence type="ECO:0000313" key="3">
    <source>
        <dbReference type="Proteomes" id="UP001189429"/>
    </source>
</evidence>
<feature type="region of interest" description="Disordered" evidence="1">
    <location>
        <begin position="1"/>
        <end position="72"/>
    </location>
</feature>
<sequence length="470" mass="50133">MKERRAAKRDLARGSDGGAGITWPRRGAELGEPAAPGSAEPTELRGPCPAWASRLGPGGPGPAELARGPAPATPRRLAAAGLLNRGGAQSSKVLDSVALLNFRGAWRHGARPAWTIEVWAPLRSVGTGPPGKVEQRCWPSLSADEARSWTEAAWPEGTQELEPQAAQSPHTQGDRTRKRDKVFGWLQDVSSVVGAAAKSGAEVAAAASVAAGGIAASAAGNLMSRPPPQELTVEPLSPGFSPASVPGVTFENALAGEVTHYVAKKVCLLTNNPFCETGGRLLVTNFRLKFQVPKGTMREELQWMQERKVLDVPHGAVEDLKVEKQKAESGMDQFRLRLRTKDLRSLTFLLADEQDGRQVLQLHLLCAYGRGSPSGLFAFAHRAAAEREGAGPTRLSAAGWRVYDPHAEYARMGVDTSGAPAQQCPWSPPRTRATSCAARTPPGLSCRSASRTQRTCWPWRRSGSGAGCRC</sequence>
<evidence type="ECO:0000313" key="2">
    <source>
        <dbReference type="EMBL" id="CAK0794022.1"/>
    </source>
</evidence>
<evidence type="ECO:0008006" key="4">
    <source>
        <dbReference type="Google" id="ProtNLM"/>
    </source>
</evidence>
<evidence type="ECO:0000256" key="1">
    <source>
        <dbReference type="SAM" id="MobiDB-lite"/>
    </source>
</evidence>